<dbReference type="EMBL" id="VBOZ01000005">
    <property type="protein sequence ID" value="TMQ67037.1"/>
    <property type="molecule type" value="Genomic_DNA"/>
</dbReference>
<feature type="transmembrane region" description="Helical" evidence="1">
    <location>
        <begin position="130"/>
        <end position="149"/>
    </location>
</feature>
<comment type="caution">
    <text evidence="3">The sequence shown here is derived from an EMBL/GenBank/DDBJ whole genome shotgun (WGS) entry which is preliminary data.</text>
</comment>
<evidence type="ECO:0000313" key="4">
    <source>
        <dbReference type="Proteomes" id="UP000317691"/>
    </source>
</evidence>
<organism evidence="3 4">
    <name type="scientific">Eiseniibacteriota bacterium</name>
    <dbReference type="NCBI Taxonomy" id="2212470"/>
    <lineage>
        <taxon>Bacteria</taxon>
        <taxon>Candidatus Eiseniibacteriota</taxon>
    </lineage>
</organism>
<feature type="transmembrane region" description="Helical" evidence="1">
    <location>
        <begin position="33"/>
        <end position="50"/>
    </location>
</feature>
<gene>
    <name evidence="3" type="ORF">E6K79_00995</name>
</gene>
<evidence type="ECO:0000259" key="2">
    <source>
        <dbReference type="Pfam" id="PF20972"/>
    </source>
</evidence>
<keyword evidence="1" id="KW-1133">Transmembrane helix</keyword>
<dbReference type="Pfam" id="PF20972">
    <property type="entry name" value="MASE9"/>
    <property type="match status" value="1"/>
</dbReference>
<feature type="transmembrane region" description="Helical" evidence="1">
    <location>
        <begin position="62"/>
        <end position="87"/>
    </location>
</feature>
<keyword evidence="1" id="KW-0812">Transmembrane</keyword>
<dbReference type="InterPro" id="IPR048430">
    <property type="entry name" value="MASE9"/>
</dbReference>
<evidence type="ECO:0000313" key="3">
    <source>
        <dbReference type="EMBL" id="TMQ67037.1"/>
    </source>
</evidence>
<feature type="transmembrane region" description="Helical" evidence="1">
    <location>
        <begin position="184"/>
        <end position="215"/>
    </location>
</feature>
<keyword evidence="1" id="KW-0472">Membrane</keyword>
<reference evidence="3 4" key="1">
    <citation type="journal article" date="2019" name="Nat. Microbiol.">
        <title>Mediterranean grassland soil C-N compound turnover is dependent on rainfall and depth, and is mediated by genomically divergent microorganisms.</title>
        <authorList>
            <person name="Diamond S."/>
            <person name="Andeer P.F."/>
            <person name="Li Z."/>
            <person name="Crits-Christoph A."/>
            <person name="Burstein D."/>
            <person name="Anantharaman K."/>
            <person name="Lane K.R."/>
            <person name="Thomas B.C."/>
            <person name="Pan C."/>
            <person name="Northen T.R."/>
            <person name="Banfield J.F."/>
        </authorList>
    </citation>
    <scope>NUCLEOTIDE SEQUENCE [LARGE SCALE GENOMIC DNA]</scope>
    <source>
        <strain evidence="3">WS_9</strain>
    </source>
</reference>
<dbReference type="Proteomes" id="UP000317691">
    <property type="component" value="Unassembled WGS sequence"/>
</dbReference>
<feature type="transmembrane region" description="Helical" evidence="1">
    <location>
        <begin position="99"/>
        <end position="118"/>
    </location>
</feature>
<proteinExistence type="predicted"/>
<evidence type="ECO:0000256" key="1">
    <source>
        <dbReference type="SAM" id="Phobius"/>
    </source>
</evidence>
<feature type="domain" description="MASE9" evidence="2">
    <location>
        <begin position="67"/>
        <end position="188"/>
    </location>
</feature>
<accession>A0A538TTT4</accession>
<protein>
    <recommendedName>
        <fullName evidence="2">MASE9 domain-containing protein</fullName>
    </recommendedName>
</protein>
<sequence>MILMAYVALVAIGGAWAVLAPAMPNPAPAPLEILFWLLANMLGEVLWLPAPRGRGYISMATAANFASVLVLPTWTAVVVTSLAGALTDAVFRHRPWYKVLFNAAACCVTVYAASHVYASTGNGHAGIDALLTPLNVGALALAAVVYFGLNTWLVSGAIALEGQRPVWEVWRTSFGSNYSLSNSLALILFGFFFATLFLTWGYISAFLAVFAAYFVRDAYERYLLMAERGAAT</sequence>
<name>A0A538TTT4_UNCEI</name>
<dbReference type="AlphaFoldDB" id="A0A538TTT4"/>